<evidence type="ECO:0000259" key="6">
    <source>
        <dbReference type="Pfam" id="PF18052"/>
    </source>
</evidence>
<comment type="similarity">
    <text evidence="1">Belongs to the disease resistance NB-LRR family.</text>
</comment>
<evidence type="ECO:0000256" key="4">
    <source>
        <dbReference type="ARBA" id="ARBA00022741"/>
    </source>
</evidence>
<evidence type="ECO:0000256" key="1">
    <source>
        <dbReference type="ARBA" id="ARBA00008894"/>
    </source>
</evidence>
<dbReference type="GO" id="GO:0000166">
    <property type="term" value="F:nucleotide binding"/>
    <property type="evidence" value="ECO:0007669"/>
    <property type="project" value="UniProtKB-KW"/>
</dbReference>
<keyword evidence="4" id="KW-0547">Nucleotide-binding</keyword>
<sequence length="286" mass="32461">VLRIHKQTNTKRHKDTTVLPLLSTMELALGTANLLLGKVLNKFSSKLVEAWVASPELSSDIEAIKRKLWYTHGMLHEAQKRDMSDNQGLLVLLHQLSNSADEAEDILDELDYYLIQNKLDNTHEAAAEVHGVLDGPAFHARHVSRHFMHKWFSCCSSSHGPEHAHGNDSGGNDVNTITVPPRSLFNRVDMSKRIKLLIENMQYLCGQVLDLLKLNISSLPQDMTVYSRRPVTTSRCTEVRLFGRETLFDKLVNDMTAGECHLRRLSSSCSRSSWHWKDNFDSAFVQ</sequence>
<keyword evidence="8" id="KW-1185">Reference proteome</keyword>
<reference evidence="7 8" key="1">
    <citation type="submission" date="2016-09" db="EMBL/GenBank/DDBJ databases">
        <title>The draft genome of Dichanthelium oligosanthes: A C3 panicoid grass species.</title>
        <authorList>
            <person name="Studer A.J."/>
            <person name="Schnable J.C."/>
            <person name="Brutnell T.P."/>
        </authorList>
    </citation>
    <scope>NUCLEOTIDE SEQUENCE [LARGE SCALE GENOMIC DNA]</scope>
    <source>
        <strain evidence="8">cv. Kellogg 1175</strain>
        <tissue evidence="7">Leaf</tissue>
    </source>
</reference>
<dbReference type="AlphaFoldDB" id="A0A1E5VS38"/>
<feature type="non-terminal residue" evidence="7">
    <location>
        <position position="1"/>
    </location>
</feature>
<proteinExistence type="inferred from homology"/>
<dbReference type="Proteomes" id="UP000095767">
    <property type="component" value="Unassembled WGS sequence"/>
</dbReference>
<keyword evidence="5" id="KW-0611">Plant defense</keyword>
<gene>
    <name evidence="7" type="ORF">BAE44_0011081</name>
</gene>
<accession>A0A1E5VS38</accession>
<evidence type="ECO:0000256" key="2">
    <source>
        <dbReference type="ARBA" id="ARBA00022614"/>
    </source>
</evidence>
<feature type="domain" description="Disease resistance N-terminal" evidence="6">
    <location>
        <begin position="36"/>
        <end position="119"/>
    </location>
</feature>
<dbReference type="InterPro" id="IPR041118">
    <property type="entry name" value="Rx_N"/>
</dbReference>
<dbReference type="Gene3D" id="1.20.5.4130">
    <property type="match status" value="1"/>
</dbReference>
<name>A0A1E5VS38_9POAL</name>
<protein>
    <recommendedName>
        <fullName evidence="6">Disease resistance N-terminal domain-containing protein</fullName>
    </recommendedName>
</protein>
<dbReference type="OrthoDB" id="676834at2759"/>
<organism evidence="7 8">
    <name type="scientific">Dichanthelium oligosanthes</name>
    <dbReference type="NCBI Taxonomy" id="888268"/>
    <lineage>
        <taxon>Eukaryota</taxon>
        <taxon>Viridiplantae</taxon>
        <taxon>Streptophyta</taxon>
        <taxon>Embryophyta</taxon>
        <taxon>Tracheophyta</taxon>
        <taxon>Spermatophyta</taxon>
        <taxon>Magnoliopsida</taxon>
        <taxon>Liliopsida</taxon>
        <taxon>Poales</taxon>
        <taxon>Poaceae</taxon>
        <taxon>PACMAD clade</taxon>
        <taxon>Panicoideae</taxon>
        <taxon>Panicodae</taxon>
        <taxon>Paniceae</taxon>
        <taxon>Dichantheliinae</taxon>
        <taxon>Dichanthelium</taxon>
    </lineage>
</organism>
<comment type="caution">
    <text evidence="7">The sequence shown here is derived from an EMBL/GenBank/DDBJ whole genome shotgun (WGS) entry which is preliminary data.</text>
</comment>
<evidence type="ECO:0000313" key="8">
    <source>
        <dbReference type="Proteomes" id="UP000095767"/>
    </source>
</evidence>
<evidence type="ECO:0000256" key="5">
    <source>
        <dbReference type="ARBA" id="ARBA00022821"/>
    </source>
</evidence>
<dbReference type="EMBL" id="LWDX02031395">
    <property type="protein sequence ID" value="OEL27902.1"/>
    <property type="molecule type" value="Genomic_DNA"/>
</dbReference>
<keyword evidence="2" id="KW-0433">Leucine-rich repeat</keyword>
<keyword evidence="3" id="KW-0677">Repeat</keyword>
<evidence type="ECO:0000313" key="7">
    <source>
        <dbReference type="EMBL" id="OEL27902.1"/>
    </source>
</evidence>
<dbReference type="Pfam" id="PF18052">
    <property type="entry name" value="Rx_N"/>
    <property type="match status" value="1"/>
</dbReference>
<dbReference type="GO" id="GO:0006952">
    <property type="term" value="P:defense response"/>
    <property type="evidence" value="ECO:0007669"/>
    <property type="project" value="UniProtKB-KW"/>
</dbReference>
<evidence type="ECO:0000256" key="3">
    <source>
        <dbReference type="ARBA" id="ARBA00022737"/>
    </source>
</evidence>